<dbReference type="GO" id="GO:0042834">
    <property type="term" value="F:peptidoglycan binding"/>
    <property type="evidence" value="ECO:0007669"/>
    <property type="project" value="InterPro"/>
</dbReference>
<dbReference type="AlphaFoldDB" id="A0A941AUI3"/>
<evidence type="ECO:0000259" key="1">
    <source>
        <dbReference type="PROSITE" id="PS51724"/>
    </source>
</evidence>
<dbReference type="InterPro" id="IPR007730">
    <property type="entry name" value="SPOR-like_dom"/>
</dbReference>
<accession>A0A941AUI3</accession>
<organism evidence="2 3">
    <name type="scientific">Pseudoxanthomonas helianthi</name>
    <dbReference type="NCBI Taxonomy" id="1453541"/>
    <lineage>
        <taxon>Bacteria</taxon>
        <taxon>Pseudomonadati</taxon>
        <taxon>Pseudomonadota</taxon>
        <taxon>Gammaproteobacteria</taxon>
        <taxon>Lysobacterales</taxon>
        <taxon>Lysobacteraceae</taxon>
        <taxon>Pseudoxanthomonas</taxon>
    </lineage>
</organism>
<gene>
    <name evidence="2" type="ORF">J5837_02130</name>
</gene>
<dbReference type="RefSeq" id="WP_210535067.1">
    <property type="nucleotide sequence ID" value="NZ_JAGKTC010000001.1"/>
</dbReference>
<comment type="caution">
    <text evidence="2">The sequence shown here is derived from an EMBL/GenBank/DDBJ whole genome shotgun (WGS) entry which is preliminary data.</text>
</comment>
<evidence type="ECO:0000313" key="2">
    <source>
        <dbReference type="EMBL" id="MBP3983208.1"/>
    </source>
</evidence>
<dbReference type="PROSITE" id="PS51724">
    <property type="entry name" value="SPOR"/>
    <property type="match status" value="1"/>
</dbReference>
<sequence>MLIRALIVFLAILNLGVAMWWLSRPGGAAPAAPEQPTGVPRLQLIAERMPAPSPVASPRIETPPIAPAVAKAAPAAALSAPVAANRCYALGPFPDAATAGAAAVRVGALATRTREEPGAASAYSVLLPPLADRAAAQAVAERIGAAGFDDYLVINTGEQANGIALGRYRNRESAQRRQAALQAAGFAAQLQPVGQVGASKWWADVSVAATAAMGQARPVDCAALR</sequence>
<proteinExistence type="predicted"/>
<name>A0A941AUI3_9GAMM</name>
<reference evidence="2" key="1">
    <citation type="journal article" date="2016" name="Int. J. Syst. Evol. Microbiol.">
        <title>Pseudoxanthomonas helianthi sp. nov., isolated from roots of Jerusalem artichoke (Helianthus tuberosus).</title>
        <authorList>
            <person name="Kittiwongwattana C."/>
            <person name="Thawai C."/>
        </authorList>
    </citation>
    <scope>NUCLEOTIDE SEQUENCE</scope>
    <source>
        <strain evidence="2">110414</strain>
    </source>
</reference>
<evidence type="ECO:0000313" key="3">
    <source>
        <dbReference type="Proteomes" id="UP000673447"/>
    </source>
</evidence>
<dbReference type="Proteomes" id="UP000673447">
    <property type="component" value="Unassembled WGS sequence"/>
</dbReference>
<keyword evidence="3" id="KW-1185">Reference proteome</keyword>
<feature type="domain" description="SPOR" evidence="1">
    <location>
        <begin position="117"/>
        <end position="197"/>
    </location>
</feature>
<dbReference type="Pfam" id="PF05036">
    <property type="entry name" value="SPOR"/>
    <property type="match status" value="1"/>
</dbReference>
<dbReference type="EMBL" id="JAGKTC010000001">
    <property type="protein sequence ID" value="MBP3983208.1"/>
    <property type="molecule type" value="Genomic_DNA"/>
</dbReference>
<reference evidence="2" key="2">
    <citation type="submission" date="2021-03" db="EMBL/GenBank/DDBJ databases">
        <authorList>
            <person name="Cao W."/>
        </authorList>
    </citation>
    <scope>NUCLEOTIDE SEQUENCE</scope>
    <source>
        <strain evidence="2">110414</strain>
    </source>
</reference>
<protein>
    <submittedName>
        <fullName evidence="2">SPOR domain-containing protein</fullName>
    </submittedName>
</protein>